<dbReference type="Proteomes" id="UP000192578">
    <property type="component" value="Unassembled WGS sequence"/>
</dbReference>
<feature type="transmembrane region" description="Helical" evidence="7">
    <location>
        <begin position="146"/>
        <end position="169"/>
    </location>
</feature>
<keyword evidence="2" id="KW-1003">Cell membrane</keyword>
<evidence type="ECO:0000256" key="1">
    <source>
        <dbReference type="ARBA" id="ARBA00004651"/>
    </source>
</evidence>
<evidence type="ECO:0000313" key="9">
    <source>
        <dbReference type="Proteomes" id="UP000192578"/>
    </source>
</evidence>
<evidence type="ECO:0000256" key="3">
    <source>
        <dbReference type="ARBA" id="ARBA00023040"/>
    </source>
</evidence>
<keyword evidence="5" id="KW-0807">Transducer</keyword>
<feature type="region of interest" description="Disordered" evidence="6">
    <location>
        <begin position="212"/>
        <end position="245"/>
    </location>
</feature>
<accession>A0A1W0W9P9</accession>
<name>A0A1W0W9P9_HYPEX</name>
<dbReference type="SUPFAM" id="SSF81321">
    <property type="entry name" value="Family A G protein-coupled receptor-like"/>
    <property type="match status" value="1"/>
</dbReference>
<evidence type="ECO:0000256" key="2">
    <source>
        <dbReference type="ARBA" id="ARBA00022475"/>
    </source>
</evidence>
<evidence type="ECO:0000256" key="7">
    <source>
        <dbReference type="SAM" id="Phobius"/>
    </source>
</evidence>
<dbReference type="EMBL" id="MTYJ01000159">
    <property type="protein sequence ID" value="OQV11888.1"/>
    <property type="molecule type" value="Genomic_DNA"/>
</dbReference>
<keyword evidence="3" id="KW-0297">G-protein coupled receptor</keyword>
<dbReference type="OrthoDB" id="5980076at2759"/>
<dbReference type="Gene3D" id="1.20.1070.10">
    <property type="entry name" value="Rhodopsin 7-helix transmembrane proteins"/>
    <property type="match status" value="1"/>
</dbReference>
<dbReference type="CDD" id="cd00637">
    <property type="entry name" value="7tm_classA_rhodopsin-like"/>
    <property type="match status" value="1"/>
</dbReference>
<keyword evidence="7" id="KW-0812">Transmembrane</keyword>
<evidence type="ECO:0008006" key="10">
    <source>
        <dbReference type="Google" id="ProtNLM"/>
    </source>
</evidence>
<evidence type="ECO:0000256" key="4">
    <source>
        <dbReference type="ARBA" id="ARBA00023170"/>
    </source>
</evidence>
<dbReference type="PANTHER" id="PTHR22752">
    <property type="entry name" value="G PROTEIN-COUPLED RECEPTOR"/>
    <property type="match status" value="1"/>
</dbReference>
<protein>
    <recommendedName>
        <fullName evidence="10">G-protein coupled receptors family 1 profile domain-containing protein</fullName>
    </recommendedName>
</protein>
<keyword evidence="4" id="KW-0675">Receptor</keyword>
<sequence length="300" mass="33219">MYSCGKCRKKYRVNGLSDAMIQRRLARAIEGPIFTGLAESSATTTTTTLATDASDRHIVPSTTHTVKTFLRRSTSKDSIGSSSSSSVTAATSRKPSNTAYFYNRTHKAIITVTLIVGSFILTAGTYTVSVFLEYFDTPTTTLQPWWFYEVADMAIFASSAIYPFVYGFLHRPVRKEIYTTVRSIFGYGPSHSATLPRRWSISSHIMDYLPTTGASRSHSRRTSADDVLGQHHRRRRSSTSEESDTVSDTSFFHTFLRSARASRRRETAPSILQNCVQQPEPAGIVLNLTKTAPGSTGPDV</sequence>
<comment type="caution">
    <text evidence="8">The sequence shown here is derived from an EMBL/GenBank/DDBJ whole genome shotgun (WGS) entry which is preliminary data.</text>
</comment>
<keyword evidence="9" id="KW-1185">Reference proteome</keyword>
<gene>
    <name evidence="8" type="ORF">BV898_13855</name>
</gene>
<evidence type="ECO:0000256" key="6">
    <source>
        <dbReference type="SAM" id="MobiDB-lite"/>
    </source>
</evidence>
<reference evidence="9" key="1">
    <citation type="submission" date="2017-01" db="EMBL/GenBank/DDBJ databases">
        <title>Comparative genomics of anhydrobiosis in the tardigrade Hypsibius dujardini.</title>
        <authorList>
            <person name="Yoshida Y."/>
            <person name="Koutsovoulos G."/>
            <person name="Laetsch D."/>
            <person name="Stevens L."/>
            <person name="Kumar S."/>
            <person name="Horikawa D."/>
            <person name="Ishino K."/>
            <person name="Komine S."/>
            <person name="Tomita M."/>
            <person name="Blaxter M."/>
            <person name="Arakawa K."/>
        </authorList>
    </citation>
    <scope>NUCLEOTIDE SEQUENCE [LARGE SCALE GENOMIC DNA]</scope>
    <source>
        <strain evidence="9">Z151</strain>
    </source>
</reference>
<organism evidence="8 9">
    <name type="scientific">Hypsibius exemplaris</name>
    <name type="common">Freshwater tardigrade</name>
    <dbReference type="NCBI Taxonomy" id="2072580"/>
    <lineage>
        <taxon>Eukaryota</taxon>
        <taxon>Metazoa</taxon>
        <taxon>Ecdysozoa</taxon>
        <taxon>Tardigrada</taxon>
        <taxon>Eutardigrada</taxon>
        <taxon>Parachela</taxon>
        <taxon>Hypsibioidea</taxon>
        <taxon>Hypsibiidae</taxon>
        <taxon>Hypsibius</taxon>
    </lineage>
</organism>
<dbReference type="AlphaFoldDB" id="A0A1W0W9P9"/>
<keyword evidence="7" id="KW-0472">Membrane</keyword>
<keyword evidence="7" id="KW-1133">Transmembrane helix</keyword>
<evidence type="ECO:0000313" key="8">
    <source>
        <dbReference type="EMBL" id="OQV11888.1"/>
    </source>
</evidence>
<evidence type="ECO:0000256" key="5">
    <source>
        <dbReference type="ARBA" id="ARBA00023224"/>
    </source>
</evidence>
<comment type="subcellular location">
    <subcellularLocation>
        <location evidence="1">Cell membrane</location>
        <topology evidence="1">Multi-pass membrane protein</topology>
    </subcellularLocation>
</comment>
<dbReference type="GO" id="GO:0005886">
    <property type="term" value="C:plasma membrane"/>
    <property type="evidence" value="ECO:0007669"/>
    <property type="project" value="UniProtKB-SubCell"/>
</dbReference>
<proteinExistence type="predicted"/>
<feature type="transmembrane region" description="Helical" evidence="7">
    <location>
        <begin position="108"/>
        <end position="126"/>
    </location>
</feature>
<dbReference type="GO" id="GO:0004930">
    <property type="term" value="F:G protein-coupled receptor activity"/>
    <property type="evidence" value="ECO:0007669"/>
    <property type="project" value="UniProtKB-KW"/>
</dbReference>